<dbReference type="OrthoDB" id="4858698at2"/>
<name>A0A1M6C0P9_9FLAO</name>
<accession>A0A1M6C0P9</accession>
<dbReference type="GO" id="GO:0046873">
    <property type="term" value="F:metal ion transmembrane transporter activity"/>
    <property type="evidence" value="ECO:0007669"/>
    <property type="project" value="InterPro"/>
</dbReference>
<gene>
    <name evidence="6" type="ORF">SAMN05216261_1003</name>
</gene>
<feature type="transmembrane region" description="Helical" evidence="5">
    <location>
        <begin position="40"/>
        <end position="60"/>
    </location>
</feature>
<feature type="transmembrane region" description="Helical" evidence="5">
    <location>
        <begin position="114"/>
        <end position="136"/>
    </location>
</feature>
<dbReference type="Pfam" id="PF01566">
    <property type="entry name" value="Nramp"/>
    <property type="match status" value="1"/>
</dbReference>
<dbReference type="AlphaFoldDB" id="A0A1M6C0P9"/>
<evidence type="ECO:0000313" key="7">
    <source>
        <dbReference type="Proteomes" id="UP000184396"/>
    </source>
</evidence>
<proteinExistence type="predicted"/>
<feature type="transmembrane region" description="Helical" evidence="5">
    <location>
        <begin position="81"/>
        <end position="108"/>
    </location>
</feature>
<feature type="transmembrane region" description="Helical" evidence="5">
    <location>
        <begin position="148"/>
        <end position="165"/>
    </location>
</feature>
<dbReference type="GO" id="GO:0016020">
    <property type="term" value="C:membrane"/>
    <property type="evidence" value="ECO:0007669"/>
    <property type="project" value="UniProtKB-SubCell"/>
</dbReference>
<dbReference type="eggNOG" id="COG1914">
    <property type="taxonomic scope" value="Bacteria"/>
</dbReference>
<evidence type="ECO:0000256" key="2">
    <source>
        <dbReference type="ARBA" id="ARBA00022692"/>
    </source>
</evidence>
<organism evidence="6 7">
    <name type="scientific">Algibacter luteus</name>
    <dbReference type="NCBI Taxonomy" id="1178825"/>
    <lineage>
        <taxon>Bacteria</taxon>
        <taxon>Pseudomonadati</taxon>
        <taxon>Bacteroidota</taxon>
        <taxon>Flavobacteriia</taxon>
        <taxon>Flavobacteriales</taxon>
        <taxon>Flavobacteriaceae</taxon>
        <taxon>Algibacter</taxon>
    </lineage>
</organism>
<evidence type="ECO:0000256" key="1">
    <source>
        <dbReference type="ARBA" id="ARBA00004141"/>
    </source>
</evidence>
<evidence type="ECO:0000313" key="6">
    <source>
        <dbReference type="EMBL" id="SHI54592.1"/>
    </source>
</evidence>
<dbReference type="Gene3D" id="1.20.1740.10">
    <property type="entry name" value="Amino acid/polyamine transporter I"/>
    <property type="match status" value="1"/>
</dbReference>
<dbReference type="STRING" id="1178825.SAMN05216261_1003"/>
<dbReference type="InterPro" id="IPR001046">
    <property type="entry name" value="NRAMP_fam"/>
</dbReference>
<keyword evidence="7" id="KW-1185">Reference proteome</keyword>
<dbReference type="Proteomes" id="UP000184396">
    <property type="component" value="Unassembled WGS sequence"/>
</dbReference>
<feature type="transmembrane region" description="Helical" evidence="5">
    <location>
        <begin position="329"/>
        <end position="348"/>
    </location>
</feature>
<feature type="transmembrane region" description="Helical" evidence="5">
    <location>
        <begin position="274"/>
        <end position="296"/>
    </location>
</feature>
<sequence length="417" mass="45763">MNKTKTLLKNLGPGLLFASMAIGTSHLVLSTKAGAQYGWLMVIPIILANVLKYPFFEFGIRYTNVTGKSIIEGYRNRGRGFLWLYALITLATSIATPAALVSITAGLVINLFGIQGVSIGTVALGLFVFNSAILIIGKYKFLENTLKFLIPILFIALLATTVLVINKGPITPITNFQPPQFFDELGVLFLITLIGWMPTAVEASSWLSLWSVEKYRINTTKPPLREALQEFNFGYLMTTILAILFMVIGAMTLFGSGTELSGRAVTFADQVIQLFTTHIGSWAHIFIAVSAFATMYSTCLTCHDAISRVSIDIIDKLASENNTYTDKKYYTMAVIILAVISIVVLFALSANMGLIISVATAVSFVLAPIVGYMNLKNVMSSDLPEVLQPHKRLQLLTYAGILFLSLLAIYYGWIVLF</sequence>
<dbReference type="RefSeq" id="WP_019387620.1">
    <property type="nucleotide sequence ID" value="NZ_ALIH01000006.1"/>
</dbReference>
<evidence type="ECO:0000256" key="5">
    <source>
        <dbReference type="SAM" id="Phobius"/>
    </source>
</evidence>
<protein>
    <submittedName>
        <fullName evidence="6">Mn2+ and Fe2+ transporters of the NRAMP family</fullName>
    </submittedName>
</protein>
<evidence type="ECO:0000256" key="3">
    <source>
        <dbReference type="ARBA" id="ARBA00022989"/>
    </source>
</evidence>
<keyword evidence="3 5" id="KW-1133">Transmembrane helix</keyword>
<keyword evidence="4 5" id="KW-0472">Membrane</keyword>
<dbReference type="EMBL" id="FQYK01000002">
    <property type="protein sequence ID" value="SHI54592.1"/>
    <property type="molecule type" value="Genomic_DNA"/>
</dbReference>
<feature type="transmembrane region" description="Helical" evidence="5">
    <location>
        <begin position="354"/>
        <end position="375"/>
    </location>
</feature>
<evidence type="ECO:0000256" key="4">
    <source>
        <dbReference type="ARBA" id="ARBA00023136"/>
    </source>
</evidence>
<keyword evidence="2 5" id="KW-0812">Transmembrane</keyword>
<feature type="transmembrane region" description="Helical" evidence="5">
    <location>
        <begin position="185"/>
        <end position="212"/>
    </location>
</feature>
<feature type="transmembrane region" description="Helical" evidence="5">
    <location>
        <begin position="395"/>
        <end position="416"/>
    </location>
</feature>
<feature type="transmembrane region" description="Helical" evidence="5">
    <location>
        <begin position="233"/>
        <end position="254"/>
    </location>
</feature>
<reference evidence="6 7" key="1">
    <citation type="submission" date="2016-11" db="EMBL/GenBank/DDBJ databases">
        <authorList>
            <person name="Jaros S."/>
            <person name="Januszkiewicz K."/>
            <person name="Wedrychowicz H."/>
        </authorList>
    </citation>
    <scope>NUCLEOTIDE SEQUENCE [LARGE SCALE GENOMIC DNA]</scope>
    <source>
        <strain evidence="6 7">CGMCC 1.12213</strain>
    </source>
</reference>
<comment type="subcellular location">
    <subcellularLocation>
        <location evidence="1">Membrane</location>
        <topology evidence="1">Multi-pass membrane protein</topology>
    </subcellularLocation>
</comment>